<dbReference type="PANTHER" id="PTHR45794">
    <property type="entry name" value="LEUCYL-TRNA SYNTHETASE"/>
    <property type="match status" value="1"/>
</dbReference>
<proteinExistence type="inferred from homology"/>
<evidence type="ECO:0000256" key="6">
    <source>
        <dbReference type="ARBA" id="ARBA00022917"/>
    </source>
</evidence>
<feature type="short sequence motif" description="'HIGH' region" evidence="8">
    <location>
        <begin position="38"/>
        <end position="48"/>
    </location>
</feature>
<evidence type="ECO:0000256" key="1">
    <source>
        <dbReference type="ARBA" id="ARBA00005594"/>
    </source>
</evidence>
<evidence type="ECO:0000256" key="8">
    <source>
        <dbReference type="HAMAP-Rule" id="MF_00049"/>
    </source>
</evidence>
<dbReference type="GO" id="GO:0005524">
    <property type="term" value="F:ATP binding"/>
    <property type="evidence" value="ECO:0007669"/>
    <property type="project" value="UniProtKB-UniRule"/>
</dbReference>
<comment type="catalytic activity">
    <reaction evidence="8">
        <text>tRNA(Leu) + L-leucine + ATP = L-leucyl-tRNA(Leu) + AMP + diphosphate</text>
        <dbReference type="Rhea" id="RHEA:11688"/>
        <dbReference type="Rhea" id="RHEA-COMP:9613"/>
        <dbReference type="Rhea" id="RHEA-COMP:9622"/>
        <dbReference type="ChEBI" id="CHEBI:30616"/>
        <dbReference type="ChEBI" id="CHEBI:33019"/>
        <dbReference type="ChEBI" id="CHEBI:57427"/>
        <dbReference type="ChEBI" id="CHEBI:78442"/>
        <dbReference type="ChEBI" id="CHEBI:78494"/>
        <dbReference type="ChEBI" id="CHEBI:456215"/>
        <dbReference type="EC" id="6.1.1.4"/>
    </reaction>
</comment>
<gene>
    <name evidence="8 12" type="primary">leuS</name>
    <name evidence="12" type="ORF">D1866_08375</name>
    <name evidence="11" type="ORF">GFB69_11745</name>
</gene>
<dbReference type="PANTHER" id="PTHR45794:SF1">
    <property type="entry name" value="LEUCINE--TRNA LIGASE, CYTOPLASMIC"/>
    <property type="match status" value="1"/>
</dbReference>
<dbReference type="Gene3D" id="1.10.730.10">
    <property type="entry name" value="Isoleucyl-tRNA Synthetase, Domain 1"/>
    <property type="match status" value="1"/>
</dbReference>
<reference evidence="12 13" key="2">
    <citation type="submission" date="2019-10" db="EMBL/GenBank/DDBJ databases">
        <title>Genome Sequences from Six Type Strain Members of the Archaeal Family Sulfolobaceae: Acidianus ambivalens, Acidianus infernus, Metallosphaera prunae, Stygiolobus azoricus, Sulfolobus metallicus, and Sulfurisphaera ohwakuensis.</title>
        <authorList>
            <person name="Counts J.A."/>
            <person name="Kelly R.M."/>
        </authorList>
    </citation>
    <scope>NUCLEOTIDE SEQUENCE [LARGE SCALE GENOMIC DNA]</scope>
    <source>
        <strain evidence="12 13">LEI 10</strain>
    </source>
</reference>
<dbReference type="Gene3D" id="3.90.740.10">
    <property type="entry name" value="Valyl/Leucyl/Isoleucyl-tRNA synthetase, editing domain"/>
    <property type="match status" value="1"/>
</dbReference>
<keyword evidence="7 8" id="KW-0030">Aminoacyl-tRNA synthetase</keyword>
<dbReference type="GO" id="GO:0005737">
    <property type="term" value="C:cytoplasm"/>
    <property type="evidence" value="ECO:0007669"/>
    <property type="project" value="UniProtKB-SubCell"/>
</dbReference>
<comment type="similarity">
    <text evidence="1 8">Belongs to the class-I aminoacyl-tRNA synthetase family.</text>
</comment>
<evidence type="ECO:0000256" key="7">
    <source>
        <dbReference type="ARBA" id="ARBA00023146"/>
    </source>
</evidence>
<evidence type="ECO:0000256" key="5">
    <source>
        <dbReference type="ARBA" id="ARBA00022840"/>
    </source>
</evidence>
<dbReference type="EC" id="6.1.1.4" evidence="8"/>
<dbReference type="AlphaFoldDB" id="A0A650CVZ0"/>
<feature type="short sequence motif" description="'KMSKS' region" evidence="8">
    <location>
        <begin position="607"/>
        <end position="611"/>
    </location>
</feature>
<evidence type="ECO:0000313" key="11">
    <source>
        <dbReference type="EMBL" id="MQL56364.1"/>
    </source>
</evidence>
<dbReference type="InterPro" id="IPR013155">
    <property type="entry name" value="M/V/L/I-tRNA-synth_anticd-bd"/>
</dbReference>
<dbReference type="Pfam" id="PF08264">
    <property type="entry name" value="Anticodon_1"/>
    <property type="match status" value="1"/>
</dbReference>
<evidence type="ECO:0000256" key="2">
    <source>
        <dbReference type="ARBA" id="ARBA00022490"/>
    </source>
</evidence>
<dbReference type="NCBIfam" id="TIGR00395">
    <property type="entry name" value="leuS_arch"/>
    <property type="match status" value="1"/>
</dbReference>
<dbReference type="GeneID" id="42779744"/>
<dbReference type="Pfam" id="PF00133">
    <property type="entry name" value="tRNA-synt_1"/>
    <property type="match status" value="2"/>
</dbReference>
<keyword evidence="3 8" id="KW-0436">Ligase</keyword>
<dbReference type="Proteomes" id="UP000426328">
    <property type="component" value="Chromosome"/>
</dbReference>
<feature type="binding site" evidence="8">
    <location>
        <position position="610"/>
    </location>
    <ligand>
        <name>ATP</name>
        <dbReference type="ChEBI" id="CHEBI:30616"/>
    </ligand>
</feature>
<dbReference type="InterPro" id="IPR009080">
    <property type="entry name" value="tRNAsynth_Ia_anticodon-bd"/>
</dbReference>
<name>A0A650CVZ0_ACIAM</name>
<evidence type="ECO:0000313" key="12">
    <source>
        <dbReference type="EMBL" id="QGR22010.1"/>
    </source>
</evidence>
<dbReference type="Gene3D" id="1.10.10.720">
    <property type="entry name" value="leucyl-tRNA synthetase"/>
    <property type="match status" value="1"/>
</dbReference>
<dbReference type="SUPFAM" id="SSF52374">
    <property type="entry name" value="Nucleotidylyl transferase"/>
    <property type="match status" value="1"/>
</dbReference>
<reference evidence="11 14" key="1">
    <citation type="submission" date="2019-10" db="EMBL/GenBank/DDBJ databases">
        <title>Comparative genomics of sulfur disproportionating microorganisms.</title>
        <authorList>
            <person name="Ward L.M."/>
            <person name="Bertran E."/>
            <person name="Johnston D."/>
        </authorList>
    </citation>
    <scope>NUCLEOTIDE SEQUENCE [LARGE SCALE GENOMIC DNA]</scope>
    <source>
        <strain evidence="11 14">DSM 3772</strain>
    </source>
</reference>
<keyword evidence="13" id="KW-1185">Reference proteome</keyword>
<feature type="domain" description="Methionyl/Valyl/Leucyl/Isoleucyl-tRNA synthetase anticodon-binding" evidence="10">
    <location>
        <begin position="680"/>
        <end position="797"/>
    </location>
</feature>
<evidence type="ECO:0000256" key="4">
    <source>
        <dbReference type="ARBA" id="ARBA00022741"/>
    </source>
</evidence>
<dbReference type="RefSeq" id="WP_152943120.1">
    <property type="nucleotide sequence ID" value="NZ_CP045482.1"/>
</dbReference>
<dbReference type="InterPro" id="IPR004493">
    <property type="entry name" value="Leu-tRNA-synth_Ia_arc/euk"/>
</dbReference>
<comment type="subcellular location">
    <subcellularLocation>
        <location evidence="8">Cytoplasm</location>
    </subcellularLocation>
</comment>
<evidence type="ECO:0000256" key="3">
    <source>
        <dbReference type="ARBA" id="ARBA00022598"/>
    </source>
</evidence>
<evidence type="ECO:0000259" key="9">
    <source>
        <dbReference type="Pfam" id="PF00133"/>
    </source>
</evidence>
<dbReference type="Gene3D" id="3.30.2320.20">
    <property type="entry name" value="Class I aminoacyl-tRNA synthetases (RS)"/>
    <property type="match status" value="1"/>
</dbReference>
<feature type="domain" description="Aminoacyl-tRNA synthetase class Ia" evidence="9">
    <location>
        <begin position="554"/>
        <end position="645"/>
    </location>
</feature>
<dbReference type="EMBL" id="CP045482">
    <property type="protein sequence ID" value="QGR22010.1"/>
    <property type="molecule type" value="Genomic_DNA"/>
</dbReference>
<organism evidence="12 13">
    <name type="scientific">Acidianus ambivalens</name>
    <name type="common">Desulfurolobus ambivalens</name>
    <dbReference type="NCBI Taxonomy" id="2283"/>
    <lineage>
        <taxon>Archaea</taxon>
        <taxon>Thermoproteota</taxon>
        <taxon>Thermoprotei</taxon>
        <taxon>Sulfolobales</taxon>
        <taxon>Sulfolobaceae</taxon>
        <taxon>Acidianus</taxon>
    </lineage>
</organism>
<dbReference type="NCBIfam" id="NF008957">
    <property type="entry name" value="PRK12300.1"/>
    <property type="match status" value="1"/>
</dbReference>
<dbReference type="InterPro" id="IPR002300">
    <property type="entry name" value="aa-tRNA-synth_Ia"/>
</dbReference>
<dbReference type="InterPro" id="IPR014729">
    <property type="entry name" value="Rossmann-like_a/b/a_fold"/>
</dbReference>
<sequence length="920" mass="105677">MDFNAIAEKWQKVWEEKGIFEAKVDERKKKFFITVPFPYTNSPMHIGHGRTYVTADIYARYMRMKGYNVLFPFAFQFTGTPILSVADAIKRGDQDIIDFFKNVYEIDEEKIKDLSDPYKLAEYFKQEMEKTARAIGLSVDWRRSFTTVDDRFATFIQWQFKKLKDKGKLIKETDAVGYCPRDQFPVGMHDTKGDVEPEIEKLDVIFFEGDYFYPVATSRPETVFAGVGVAISPLTTYVIAEYSGKRILLSKEAFEKLSYQKELKKIGEVKPEELKGKEAVNPVTRKKVKVVLSKLVDPSIGTGLIMLTPAHDPIHKIIAEDNGIEDYYSVISSPDLPEIPTEEIDVRDMAELKDFADQIYRTEYYKGVMKDVSTYVPDYMKQYVKEMISGKPVKDARISTVELLNSIGRHDTIYEIMNGPIYCRCGAQIVVKVIKDQWFIAYDDPEWKMAVLNSLDNINFVPSEVRKDIEKAIFNLRKSAVGRSRGLGVKLPWDESEIIDSLSDSTIYTAFYTISHLLKKANDKLFDYVFLGLGNPEEISKELGISKEEVEELRREYNYWYPVDSRHSGRDLIQNHIPYYIYNHLEILGKLPRQIVINGFVRVGGKKMSKSFRNVYPLSKAIKEYGVDPVRIALATPKLSEDVEFNSSVVTSIADQLKRIYSLIVELLEAKGENNFGIAEKWLSSIMSEKIKTVDEKMRNLDFFEAYNIILYDIYNDFKDYLDFTNGINKDLIKKSISAWLRMIYPAAPHIAEELWSKAFPGLVAEQEYPKPEEFTIYPEAVVEKGYVDYVISEIKELERIVGEGEKAVIYVNNDLSLAKDAAKAIEEGQSLFEFARGNEKLEKVYSSIKAYDDIFRKSLLTLQEFDEIRTLANYANYIMRKTNLGQLSVYDSNDPNVPDFKGKKSQALPLSPAIVIFSS</sequence>
<dbReference type="Proteomes" id="UP000474054">
    <property type="component" value="Unassembled WGS sequence"/>
</dbReference>
<keyword evidence="5 8" id="KW-0067">ATP-binding</keyword>
<dbReference type="SUPFAM" id="SSF50677">
    <property type="entry name" value="ValRS/IleRS/LeuRS editing domain"/>
    <property type="match status" value="1"/>
</dbReference>
<accession>A0A650CVZ0</accession>
<dbReference type="EMBL" id="WHYS01000003">
    <property type="protein sequence ID" value="MQL56364.1"/>
    <property type="molecule type" value="Genomic_DNA"/>
</dbReference>
<dbReference type="GO" id="GO:0004823">
    <property type="term" value="F:leucine-tRNA ligase activity"/>
    <property type="evidence" value="ECO:0007669"/>
    <property type="project" value="UniProtKB-UniRule"/>
</dbReference>
<dbReference type="SUPFAM" id="SSF47323">
    <property type="entry name" value="Anticodon-binding domain of a subclass of class I aminoacyl-tRNA synthetases"/>
    <property type="match status" value="1"/>
</dbReference>
<dbReference type="KEGG" id="aamb:D1866_08375"/>
<keyword evidence="4 8" id="KW-0547">Nucleotide-binding</keyword>
<dbReference type="GO" id="GO:0006429">
    <property type="term" value="P:leucyl-tRNA aminoacylation"/>
    <property type="evidence" value="ECO:0007669"/>
    <property type="project" value="UniProtKB-UniRule"/>
</dbReference>
<dbReference type="GO" id="GO:0002161">
    <property type="term" value="F:aminoacyl-tRNA deacylase activity"/>
    <property type="evidence" value="ECO:0007669"/>
    <property type="project" value="InterPro"/>
</dbReference>
<feature type="domain" description="Aminoacyl-tRNA synthetase class Ia" evidence="9">
    <location>
        <begin position="9"/>
        <end position="493"/>
    </location>
</feature>
<protein>
    <recommendedName>
        <fullName evidence="8">Leucine--tRNA ligase</fullName>
        <ecNumber evidence="8">6.1.1.4</ecNumber>
    </recommendedName>
    <alternativeName>
        <fullName evidence="8">Leucyl-tRNA synthetase</fullName>
        <shortName evidence="8">LeuRS</shortName>
    </alternativeName>
</protein>
<evidence type="ECO:0000259" key="10">
    <source>
        <dbReference type="Pfam" id="PF08264"/>
    </source>
</evidence>
<dbReference type="Gene3D" id="3.40.50.620">
    <property type="entry name" value="HUPs"/>
    <property type="match status" value="1"/>
</dbReference>
<evidence type="ECO:0000313" key="14">
    <source>
        <dbReference type="Proteomes" id="UP000474054"/>
    </source>
</evidence>
<dbReference type="InterPro" id="IPR009008">
    <property type="entry name" value="Val/Leu/Ile-tRNA-synth_edit"/>
</dbReference>
<dbReference type="HAMAP" id="MF_00049_A">
    <property type="entry name" value="Leu_tRNA_synth_A"/>
    <property type="match status" value="1"/>
</dbReference>
<dbReference type="InterPro" id="IPR020791">
    <property type="entry name" value="Leu-tRNA-lgase_arc"/>
</dbReference>
<keyword evidence="6 8" id="KW-0648">Protein biosynthesis</keyword>
<evidence type="ECO:0000313" key="13">
    <source>
        <dbReference type="Proteomes" id="UP000426328"/>
    </source>
</evidence>
<keyword evidence="2 8" id="KW-0963">Cytoplasm</keyword>